<dbReference type="Proteomes" id="UP000266196">
    <property type="component" value="Unassembled WGS sequence"/>
</dbReference>
<evidence type="ECO:0000313" key="3">
    <source>
        <dbReference type="Proteomes" id="UP000266196"/>
    </source>
</evidence>
<dbReference type="EMBL" id="QUTE01014121">
    <property type="protein sequence ID" value="RHZ03043.1"/>
    <property type="molecule type" value="Genomic_DNA"/>
</dbReference>
<feature type="region of interest" description="Disordered" evidence="1">
    <location>
        <begin position="82"/>
        <end position="128"/>
    </location>
</feature>
<accession>A0A397EQF5</accession>
<sequence length="128" mass="14026">MVGRLKLFQDGGVPEAHSVQATFEHRAVMRKAILTLPPEGNTRSTRKTIDVGGRILTLALLHDIDKSKAERAEATKLKLALRKKRAAKRKGKRGPKKAKRATGATLTDSSDYESPHSDEDDIVDSVVV</sequence>
<proteinExistence type="predicted"/>
<evidence type="ECO:0000256" key="1">
    <source>
        <dbReference type="SAM" id="MobiDB-lite"/>
    </source>
</evidence>
<feature type="compositionally biased region" description="Acidic residues" evidence="1">
    <location>
        <begin position="118"/>
        <end position="128"/>
    </location>
</feature>
<name>A0A397EQF5_APHAT</name>
<reference evidence="2 3" key="1">
    <citation type="submission" date="2018-08" db="EMBL/GenBank/DDBJ databases">
        <title>Aphanomyces genome sequencing and annotation.</title>
        <authorList>
            <person name="Minardi D."/>
            <person name="Oidtmann B."/>
            <person name="Van Der Giezen M."/>
            <person name="Studholme D.J."/>
        </authorList>
    </citation>
    <scope>NUCLEOTIDE SEQUENCE [LARGE SCALE GENOMIC DNA]</scope>
    <source>
        <strain evidence="2 3">197901</strain>
    </source>
</reference>
<protein>
    <submittedName>
        <fullName evidence="2">Uncharacterized protein</fullName>
    </submittedName>
</protein>
<organism evidence="2 3">
    <name type="scientific">Aphanomyces astaci</name>
    <name type="common">Crayfish plague agent</name>
    <dbReference type="NCBI Taxonomy" id="112090"/>
    <lineage>
        <taxon>Eukaryota</taxon>
        <taxon>Sar</taxon>
        <taxon>Stramenopiles</taxon>
        <taxon>Oomycota</taxon>
        <taxon>Saprolegniomycetes</taxon>
        <taxon>Saprolegniales</taxon>
        <taxon>Verrucalvaceae</taxon>
        <taxon>Aphanomyces</taxon>
    </lineage>
</organism>
<feature type="compositionally biased region" description="Basic residues" evidence="1">
    <location>
        <begin position="82"/>
        <end position="100"/>
    </location>
</feature>
<evidence type="ECO:0000313" key="2">
    <source>
        <dbReference type="EMBL" id="RHZ03043.1"/>
    </source>
</evidence>
<comment type="caution">
    <text evidence="2">The sequence shown here is derived from an EMBL/GenBank/DDBJ whole genome shotgun (WGS) entry which is preliminary data.</text>
</comment>
<dbReference type="AlphaFoldDB" id="A0A397EQF5"/>
<gene>
    <name evidence="2" type="ORF">DYB31_008117</name>
</gene>